<dbReference type="GO" id="GO:0000166">
    <property type="term" value="F:nucleotide binding"/>
    <property type="evidence" value="ECO:0007669"/>
    <property type="project" value="UniProtKB-KW"/>
</dbReference>
<feature type="region of interest" description="Disordered" evidence="12">
    <location>
        <begin position="419"/>
        <end position="567"/>
    </location>
</feature>
<reference evidence="14 15" key="1">
    <citation type="journal article" date="2009" name="Appl. Environ. Microbiol.">
        <title>Three genomes from the phylum Acidobacteria provide insight into the lifestyles of these microorganisms in soils.</title>
        <authorList>
            <person name="Ward N.L."/>
            <person name="Challacombe J.F."/>
            <person name="Janssen P.H."/>
            <person name="Henrissat B."/>
            <person name="Coutinho P.M."/>
            <person name="Wu M."/>
            <person name="Xie G."/>
            <person name="Haft D.H."/>
            <person name="Sait M."/>
            <person name="Badger J."/>
            <person name="Barabote R.D."/>
            <person name="Bradley B."/>
            <person name="Brettin T.S."/>
            <person name="Brinkac L.M."/>
            <person name="Bruce D."/>
            <person name="Creasy T."/>
            <person name="Daugherty S.C."/>
            <person name="Davidsen T.M."/>
            <person name="DeBoy R.T."/>
            <person name="Detter J.C."/>
            <person name="Dodson R.J."/>
            <person name="Durkin A.S."/>
            <person name="Ganapathy A."/>
            <person name="Gwinn-Giglio M."/>
            <person name="Han C.S."/>
            <person name="Khouri H."/>
            <person name="Kiss H."/>
            <person name="Kothari S.P."/>
            <person name="Madupu R."/>
            <person name="Nelson K.E."/>
            <person name="Nelson W.C."/>
            <person name="Paulsen I."/>
            <person name="Penn K."/>
            <person name="Ren Q."/>
            <person name="Rosovitz M.J."/>
            <person name="Selengut J.D."/>
            <person name="Shrivastava S."/>
            <person name="Sullivan S.A."/>
            <person name="Tapia R."/>
            <person name="Thompson L.S."/>
            <person name="Watkins K.L."/>
            <person name="Yang Q."/>
            <person name="Yu C."/>
            <person name="Zafar N."/>
            <person name="Zhou L."/>
            <person name="Kuske C.R."/>
        </authorList>
    </citation>
    <scope>NUCLEOTIDE SEQUENCE [LARGE SCALE GENOMIC DNA]</scope>
    <source>
        <strain evidence="14 15">Ellin345</strain>
    </source>
</reference>
<dbReference type="SUPFAM" id="SSF81891">
    <property type="entry name" value="Poly A polymerase C-terminal region-like"/>
    <property type="match status" value="1"/>
</dbReference>
<keyword evidence="8" id="KW-0547">Nucleotide-binding</keyword>
<dbReference type="Pfam" id="PF01743">
    <property type="entry name" value="PolyA_pol"/>
    <property type="match status" value="1"/>
</dbReference>
<dbReference type="EnsemblBacteria" id="ABF40938">
    <property type="protein sequence ID" value="ABF40938"/>
    <property type="gene ID" value="Acid345_1937"/>
</dbReference>
<keyword evidence="3" id="KW-0820">tRNA-binding</keyword>
<dbReference type="GO" id="GO:0016779">
    <property type="term" value="F:nucleotidyltransferase activity"/>
    <property type="evidence" value="ECO:0007669"/>
    <property type="project" value="UniProtKB-KW"/>
</dbReference>
<dbReference type="GO" id="GO:0046872">
    <property type="term" value="F:metal ion binding"/>
    <property type="evidence" value="ECO:0007669"/>
    <property type="project" value="UniProtKB-KW"/>
</dbReference>
<evidence type="ECO:0000256" key="3">
    <source>
        <dbReference type="ARBA" id="ARBA00022555"/>
    </source>
</evidence>
<evidence type="ECO:0000256" key="9">
    <source>
        <dbReference type="ARBA" id="ARBA00022842"/>
    </source>
</evidence>
<protein>
    <submittedName>
        <fullName evidence="14">Polynucleotide adenylyltransferase</fullName>
    </submittedName>
</protein>
<dbReference type="KEGG" id="aba:Acid345_1937"/>
<keyword evidence="9" id="KW-0460">Magnesium</keyword>
<evidence type="ECO:0000313" key="15">
    <source>
        <dbReference type="Proteomes" id="UP000002432"/>
    </source>
</evidence>
<feature type="domain" description="Poly A polymerase head" evidence="13">
    <location>
        <begin position="34"/>
        <end position="161"/>
    </location>
</feature>
<dbReference type="EMBL" id="CP000360">
    <property type="protein sequence ID" value="ABF40938.1"/>
    <property type="molecule type" value="Genomic_DNA"/>
</dbReference>
<evidence type="ECO:0000256" key="5">
    <source>
        <dbReference type="ARBA" id="ARBA00022694"/>
    </source>
</evidence>
<feature type="compositionally biased region" description="Low complexity" evidence="12">
    <location>
        <begin position="488"/>
        <end position="506"/>
    </location>
</feature>
<keyword evidence="10 11" id="KW-0694">RNA-binding</keyword>
<dbReference type="PANTHER" id="PTHR47788">
    <property type="entry name" value="POLYA POLYMERASE"/>
    <property type="match status" value="1"/>
</dbReference>
<feature type="compositionally biased region" description="Basic and acidic residues" evidence="12">
    <location>
        <begin position="507"/>
        <end position="533"/>
    </location>
</feature>
<dbReference type="OrthoDB" id="9805698at2"/>
<dbReference type="GO" id="GO:0000049">
    <property type="term" value="F:tRNA binding"/>
    <property type="evidence" value="ECO:0007669"/>
    <property type="project" value="UniProtKB-KW"/>
</dbReference>
<dbReference type="Gene3D" id="1.10.3090.10">
    <property type="entry name" value="cca-adding enzyme, domain 2"/>
    <property type="match status" value="1"/>
</dbReference>
<feature type="compositionally biased region" description="Basic residues" evidence="12">
    <location>
        <begin position="534"/>
        <end position="544"/>
    </location>
</feature>
<accession>Q1IQB2</accession>
<evidence type="ECO:0000259" key="13">
    <source>
        <dbReference type="Pfam" id="PF01743"/>
    </source>
</evidence>
<evidence type="ECO:0000256" key="7">
    <source>
        <dbReference type="ARBA" id="ARBA00022723"/>
    </source>
</evidence>
<dbReference type="SUPFAM" id="SSF81301">
    <property type="entry name" value="Nucleotidyltransferase"/>
    <property type="match status" value="1"/>
</dbReference>
<dbReference type="InterPro" id="IPR043519">
    <property type="entry name" value="NT_sf"/>
</dbReference>
<feature type="compositionally biased region" description="Pro residues" evidence="12">
    <location>
        <begin position="422"/>
        <end position="435"/>
    </location>
</feature>
<evidence type="ECO:0000256" key="4">
    <source>
        <dbReference type="ARBA" id="ARBA00022679"/>
    </source>
</evidence>
<dbReference type="PANTHER" id="PTHR47788:SF1">
    <property type="entry name" value="A-ADDING TRNA NUCLEOTIDYLTRANSFERASE"/>
    <property type="match status" value="1"/>
</dbReference>
<organism evidence="14 15">
    <name type="scientific">Koribacter versatilis (strain Ellin345)</name>
    <dbReference type="NCBI Taxonomy" id="204669"/>
    <lineage>
        <taxon>Bacteria</taxon>
        <taxon>Pseudomonadati</taxon>
        <taxon>Acidobacteriota</taxon>
        <taxon>Terriglobia</taxon>
        <taxon>Terriglobales</taxon>
        <taxon>Candidatus Korobacteraceae</taxon>
        <taxon>Candidatus Korobacter</taxon>
    </lineage>
</organism>
<proteinExistence type="inferred from homology"/>
<dbReference type="RefSeq" id="WP_011522739.1">
    <property type="nucleotide sequence ID" value="NC_008009.1"/>
</dbReference>
<evidence type="ECO:0000256" key="12">
    <source>
        <dbReference type="SAM" id="MobiDB-lite"/>
    </source>
</evidence>
<dbReference type="CDD" id="cd05398">
    <property type="entry name" value="NT_ClassII-CCAase"/>
    <property type="match status" value="1"/>
</dbReference>
<evidence type="ECO:0000256" key="6">
    <source>
        <dbReference type="ARBA" id="ARBA00022695"/>
    </source>
</evidence>
<dbReference type="eggNOG" id="COG0617">
    <property type="taxonomic scope" value="Bacteria"/>
</dbReference>
<keyword evidence="5" id="KW-0819">tRNA processing</keyword>
<feature type="compositionally biased region" description="Basic residues" evidence="12">
    <location>
        <begin position="553"/>
        <end position="567"/>
    </location>
</feature>
<gene>
    <name evidence="14" type="ordered locus">Acid345_1937</name>
</gene>
<keyword evidence="4 11" id="KW-0808">Transferase</keyword>
<dbReference type="HOGENOM" id="CLU_423311_0_0_0"/>
<sequence length="567" mass="62178">MADYIYAMETRFSPDQQKAVNLITDVARAHDMNIYLTGGALRDLLTGFPIRDIDLTVQGNPFKLQKDLEKAGAAVHGTEEDSKTLHLLLPGNVRVEVSMSRSATYEKPGKPPKVEPATINEDLRRRDFTVNAMALSLNPGSKGLLADPFNGVADIELKVLRILHNYAFYEEPSRLLRAVRFAARFHWPLEERTQARYDAAKENSYIEYINKDAVGYELEQVAREDNPIEIVRAMEKEGWLKVLHPHWTVAKLESPELTQLLKVRQQMLDFGINVDASPAVMYFMTRKLGDKDIADIQKQIPRRDFVHSWKHLDDGAKDLAKRLSGKEANTVSGTWKLLSSASPEALLFLAIIGRNASVQDKIKNFFGKWRQVREKLPFPEMAELLITPQLPDYPKIADEAFLMLLDGKLRSHNDIIKFLKPYAPPPPPPPPPPPAKRGRKGALAAAAKTPVAAAGAPGEPAKRGRKPKAGAPPVATAPPAAPVPPAAVPAKATAPGPVKSAPAKAAPEVKKAPEAKKAPAPEPKKTAKPEPPKKAVKVAPKKPVSKPAPKKAAPAKKVTKAPAKKKK</sequence>
<dbReference type="InterPro" id="IPR052390">
    <property type="entry name" value="tRNA_nt/polyA_polymerase"/>
</dbReference>
<comment type="cofactor">
    <cofactor evidence="1">
        <name>Mg(2+)</name>
        <dbReference type="ChEBI" id="CHEBI:18420"/>
    </cofactor>
</comment>
<evidence type="ECO:0000256" key="1">
    <source>
        <dbReference type="ARBA" id="ARBA00001946"/>
    </source>
</evidence>
<keyword evidence="7" id="KW-0479">Metal-binding</keyword>
<dbReference type="InterPro" id="IPR002646">
    <property type="entry name" value="PolA_pol_head_dom"/>
</dbReference>
<dbReference type="Gene3D" id="3.30.460.10">
    <property type="entry name" value="Beta Polymerase, domain 2"/>
    <property type="match status" value="1"/>
</dbReference>
<feature type="compositionally biased region" description="Low complexity" evidence="12">
    <location>
        <begin position="441"/>
        <end position="459"/>
    </location>
</feature>
<evidence type="ECO:0000256" key="11">
    <source>
        <dbReference type="RuleBase" id="RU003953"/>
    </source>
</evidence>
<feature type="compositionally biased region" description="Pro residues" evidence="12">
    <location>
        <begin position="475"/>
        <end position="487"/>
    </location>
</feature>
<evidence type="ECO:0000313" key="14">
    <source>
        <dbReference type="EMBL" id="ABF40938.1"/>
    </source>
</evidence>
<name>Q1IQB2_KORVE</name>
<dbReference type="GO" id="GO:0008033">
    <property type="term" value="P:tRNA processing"/>
    <property type="evidence" value="ECO:0007669"/>
    <property type="project" value="UniProtKB-KW"/>
</dbReference>
<evidence type="ECO:0000256" key="2">
    <source>
        <dbReference type="ARBA" id="ARBA00007265"/>
    </source>
</evidence>
<keyword evidence="6 14" id="KW-0548">Nucleotidyltransferase</keyword>
<evidence type="ECO:0000256" key="10">
    <source>
        <dbReference type="ARBA" id="ARBA00022884"/>
    </source>
</evidence>
<comment type="similarity">
    <text evidence="2 11">Belongs to the tRNA nucleotidyltransferase/poly(A) polymerase family.</text>
</comment>
<dbReference type="STRING" id="204669.Acid345_1937"/>
<dbReference type="Proteomes" id="UP000002432">
    <property type="component" value="Chromosome"/>
</dbReference>
<evidence type="ECO:0000256" key="8">
    <source>
        <dbReference type="ARBA" id="ARBA00022741"/>
    </source>
</evidence>
<keyword evidence="15" id="KW-1185">Reference proteome</keyword>
<dbReference type="AlphaFoldDB" id="Q1IQB2"/>